<accession>A0A8J2RLN7</accession>
<name>A0A8J2RLN7_9CRUS</name>
<sequence>MIHFNSHVADSLIFACVDLSWMLIQEFLQGFWMALRLETDMHDSEIWSIQVLLGTPLNSSILVHVRLFQSCDYFSKQQSGWPCQFLLMVSYRLTNGKSKLEAAPLLVLIMHESVKDSILKDFLTSVTMIHKLVEFQFQSILLRVVLVVDGDILR</sequence>
<evidence type="ECO:0000313" key="2">
    <source>
        <dbReference type="Proteomes" id="UP000789390"/>
    </source>
</evidence>
<reference evidence="1" key="1">
    <citation type="submission" date="2021-11" db="EMBL/GenBank/DDBJ databases">
        <authorList>
            <person name="Schell T."/>
        </authorList>
    </citation>
    <scope>NUCLEOTIDE SEQUENCE</scope>
    <source>
        <strain evidence="1">M5</strain>
    </source>
</reference>
<organism evidence="1 2">
    <name type="scientific">Daphnia galeata</name>
    <dbReference type="NCBI Taxonomy" id="27404"/>
    <lineage>
        <taxon>Eukaryota</taxon>
        <taxon>Metazoa</taxon>
        <taxon>Ecdysozoa</taxon>
        <taxon>Arthropoda</taxon>
        <taxon>Crustacea</taxon>
        <taxon>Branchiopoda</taxon>
        <taxon>Diplostraca</taxon>
        <taxon>Cladocera</taxon>
        <taxon>Anomopoda</taxon>
        <taxon>Daphniidae</taxon>
        <taxon>Daphnia</taxon>
    </lineage>
</organism>
<comment type="caution">
    <text evidence="1">The sequence shown here is derived from an EMBL/GenBank/DDBJ whole genome shotgun (WGS) entry which is preliminary data.</text>
</comment>
<dbReference type="Proteomes" id="UP000789390">
    <property type="component" value="Unassembled WGS sequence"/>
</dbReference>
<gene>
    <name evidence="1" type="ORF">DGAL_LOCUS4647</name>
</gene>
<keyword evidence="2" id="KW-1185">Reference proteome</keyword>
<evidence type="ECO:0000313" key="1">
    <source>
        <dbReference type="EMBL" id="CAH0102256.1"/>
    </source>
</evidence>
<dbReference type="AlphaFoldDB" id="A0A8J2RLN7"/>
<protein>
    <submittedName>
        <fullName evidence="1">Uncharacterized protein</fullName>
    </submittedName>
</protein>
<dbReference type="EMBL" id="CAKKLH010000079">
    <property type="protein sequence ID" value="CAH0102256.1"/>
    <property type="molecule type" value="Genomic_DNA"/>
</dbReference>
<proteinExistence type="predicted"/>